<dbReference type="Proteomes" id="UP000258927">
    <property type="component" value="Chromosome"/>
</dbReference>
<sequence length="106" mass="11518">MQTDSRLILLNPKDNVLGVARPIRAGEKLIIEGEAVVLDQHAGMGFKIARHDIANGTPILKYAAKIGVASMDIAKGQLVHVHNLRSTYMANTVTTSHDYKKDSSLP</sequence>
<organism evidence="3 4">
    <name type="scientific">Maritalea myrionectae</name>
    <dbReference type="NCBI Taxonomy" id="454601"/>
    <lineage>
        <taxon>Bacteria</taxon>
        <taxon>Pseudomonadati</taxon>
        <taxon>Pseudomonadota</taxon>
        <taxon>Alphaproteobacteria</taxon>
        <taxon>Hyphomicrobiales</taxon>
        <taxon>Devosiaceae</taxon>
        <taxon>Maritalea</taxon>
    </lineage>
</organism>
<dbReference type="InterPro" id="IPR013974">
    <property type="entry name" value="SAF"/>
</dbReference>
<dbReference type="Gene3D" id="2.30.130.110">
    <property type="match status" value="1"/>
</dbReference>
<keyword evidence="4" id="KW-1185">Reference proteome</keyword>
<dbReference type="InterPro" id="IPR044144">
    <property type="entry name" value="SAF_UxaA/GarD"/>
</dbReference>
<accession>A0A2R4MFR8</accession>
<dbReference type="KEGG" id="mmyr:MXMO3_02374"/>
<dbReference type="RefSeq" id="WP_117395991.1">
    <property type="nucleotide sequence ID" value="NZ_CP021330.1"/>
</dbReference>
<evidence type="ECO:0000256" key="1">
    <source>
        <dbReference type="ARBA" id="ARBA00023239"/>
    </source>
</evidence>
<dbReference type="CDD" id="cd11613">
    <property type="entry name" value="SAF_AH_GD"/>
    <property type="match status" value="1"/>
</dbReference>
<gene>
    <name evidence="3" type="ORF">MXMO3_02374</name>
</gene>
<dbReference type="GO" id="GO:0016829">
    <property type="term" value="F:lyase activity"/>
    <property type="evidence" value="ECO:0007669"/>
    <property type="project" value="UniProtKB-KW"/>
</dbReference>
<evidence type="ECO:0000313" key="3">
    <source>
        <dbReference type="EMBL" id="AVX04887.1"/>
    </source>
</evidence>
<dbReference type="STRING" id="1122213.GCA_000423365_00053"/>
<evidence type="ECO:0000259" key="2">
    <source>
        <dbReference type="SMART" id="SM00858"/>
    </source>
</evidence>
<keyword evidence="1" id="KW-0456">Lyase</keyword>
<feature type="domain" description="SAF" evidence="2">
    <location>
        <begin position="14"/>
        <end position="85"/>
    </location>
</feature>
<protein>
    <submittedName>
        <fullName evidence="3">Altronate dehydratase</fullName>
    </submittedName>
</protein>
<evidence type="ECO:0000313" key="4">
    <source>
        <dbReference type="Proteomes" id="UP000258927"/>
    </source>
</evidence>
<dbReference type="Pfam" id="PF08666">
    <property type="entry name" value="SAF"/>
    <property type="match status" value="1"/>
</dbReference>
<name>A0A2R4MFR8_9HYPH</name>
<dbReference type="AlphaFoldDB" id="A0A2R4MFR8"/>
<proteinExistence type="predicted"/>
<dbReference type="EMBL" id="CP021330">
    <property type="protein sequence ID" value="AVX04887.1"/>
    <property type="molecule type" value="Genomic_DNA"/>
</dbReference>
<reference evidence="3 4" key="1">
    <citation type="submission" date="2017-05" db="EMBL/GenBank/DDBJ databases">
        <title>Genome Analysis of Maritalea myrionectae HL2708#5.</title>
        <authorList>
            <consortium name="Cotde Inc.-PKNU"/>
            <person name="Jang D."/>
            <person name="Oh H.-M."/>
        </authorList>
    </citation>
    <scope>NUCLEOTIDE SEQUENCE [LARGE SCALE GENOMIC DNA]</scope>
    <source>
        <strain evidence="3 4">HL2708#5</strain>
    </source>
</reference>
<dbReference type="SMART" id="SM00858">
    <property type="entry name" value="SAF"/>
    <property type="match status" value="1"/>
</dbReference>